<dbReference type="RefSeq" id="WP_024332150.1">
    <property type="nucleotide sequence ID" value="NZ_JASOXK010000010.1"/>
</dbReference>
<evidence type="ECO:0000259" key="2">
    <source>
        <dbReference type="Pfam" id="PF14338"/>
    </source>
</evidence>
<sequence length="316" mass="34816">MAISVPTCEEGIPTIDGFRPAVLAVMSDGAARKVRDIREAAADYLGLTEEQRQKSIPTGQPIYRNRAAWACSSFVKAGLLSRPSKGVYVITEDGKVVANRQLAKYSEADMCEWPMWQQYQSEIAQRRGHTSPSAQQISADQVNEDPQIRIDQLVRDVNAEVETELRQMLFDSSPEFFEKAVIELLWAMGYGGHSGTKEHLGKSGDGGVDGVIRQDPLGLQNVYVQAKRYAQNNPVGRAPIHEFAGVMASKAADRGVFITSSTFTKAALEAAKYMRSNIVLIDGIQLTSLMLAYGVGVEKSQTVTLYRVDQDFFAEE</sequence>
<dbReference type="AlphaFoldDB" id="A0A2I1IQW4"/>
<keyword evidence="4" id="KW-1185">Reference proteome</keyword>
<gene>
    <name evidence="3" type="ORF">CYJ19_02615</name>
</gene>
<dbReference type="GO" id="GO:0009307">
    <property type="term" value="P:DNA restriction-modification system"/>
    <property type="evidence" value="ECO:0007669"/>
    <property type="project" value="InterPro"/>
</dbReference>
<dbReference type="Pfam" id="PF14338">
    <property type="entry name" value="Mrr_N"/>
    <property type="match status" value="1"/>
</dbReference>
<evidence type="ECO:0000313" key="4">
    <source>
        <dbReference type="Proteomes" id="UP000235122"/>
    </source>
</evidence>
<evidence type="ECO:0000313" key="3">
    <source>
        <dbReference type="EMBL" id="PKY73495.1"/>
    </source>
</evidence>
<feature type="domain" description="Restriction system protein Mrr-like N-terminal" evidence="2">
    <location>
        <begin position="18"/>
        <end position="98"/>
    </location>
</feature>
<dbReference type="Proteomes" id="UP000235122">
    <property type="component" value="Unassembled WGS sequence"/>
</dbReference>
<dbReference type="PANTHER" id="PTHR30015:SF7">
    <property type="entry name" value="TYPE IV METHYL-DIRECTED RESTRICTION ENZYME ECOKMRR"/>
    <property type="match status" value="1"/>
</dbReference>
<dbReference type="InterPro" id="IPR052906">
    <property type="entry name" value="Type_IV_Methyl-Rstrct_Enzyme"/>
</dbReference>
<dbReference type="InterPro" id="IPR007560">
    <property type="entry name" value="Restrct_endonuc_IV_Mrr"/>
</dbReference>
<organism evidence="3 4">
    <name type="scientific">Winkia neuii</name>
    <dbReference type="NCBI Taxonomy" id="33007"/>
    <lineage>
        <taxon>Bacteria</taxon>
        <taxon>Bacillati</taxon>
        <taxon>Actinomycetota</taxon>
        <taxon>Actinomycetes</taxon>
        <taxon>Actinomycetales</taxon>
        <taxon>Actinomycetaceae</taxon>
        <taxon>Winkia</taxon>
    </lineage>
</organism>
<dbReference type="GO" id="GO:0015666">
    <property type="term" value="F:restriction endodeoxyribonuclease activity"/>
    <property type="evidence" value="ECO:0007669"/>
    <property type="project" value="TreeGrafter"/>
</dbReference>
<dbReference type="Gene3D" id="3.40.1350.10">
    <property type="match status" value="1"/>
</dbReference>
<accession>A0A2I1IQW4</accession>
<dbReference type="STRING" id="33007.HMPREF3198_02059"/>
<proteinExistence type="predicted"/>
<dbReference type="SUPFAM" id="SSF52980">
    <property type="entry name" value="Restriction endonuclease-like"/>
    <property type="match status" value="1"/>
</dbReference>
<dbReference type="PANTHER" id="PTHR30015">
    <property type="entry name" value="MRR RESTRICTION SYSTEM PROTEIN"/>
    <property type="match status" value="1"/>
</dbReference>
<dbReference type="InterPro" id="IPR011856">
    <property type="entry name" value="tRNA_endonuc-like_dom_sf"/>
</dbReference>
<evidence type="ECO:0000259" key="1">
    <source>
        <dbReference type="Pfam" id="PF04471"/>
    </source>
</evidence>
<dbReference type="InterPro" id="IPR011335">
    <property type="entry name" value="Restrct_endonuc-II-like"/>
</dbReference>
<feature type="domain" description="Restriction endonuclease type IV Mrr" evidence="1">
    <location>
        <begin position="173"/>
        <end position="290"/>
    </location>
</feature>
<comment type="caution">
    <text evidence="3">The sequence shown here is derived from an EMBL/GenBank/DDBJ whole genome shotgun (WGS) entry which is preliminary data.</text>
</comment>
<protein>
    <submittedName>
        <fullName evidence="3">Mrr restriction system protein</fullName>
    </submittedName>
</protein>
<dbReference type="EMBL" id="PKKO01000001">
    <property type="protein sequence ID" value="PKY73495.1"/>
    <property type="molecule type" value="Genomic_DNA"/>
</dbReference>
<name>A0A2I1IQW4_9ACTO</name>
<dbReference type="InterPro" id="IPR025745">
    <property type="entry name" value="Mrr-like_N_dom"/>
</dbReference>
<dbReference type="Pfam" id="PF04471">
    <property type="entry name" value="Mrr_cat"/>
    <property type="match status" value="1"/>
</dbReference>
<dbReference type="GeneID" id="35866505"/>
<dbReference type="GO" id="GO:0003677">
    <property type="term" value="F:DNA binding"/>
    <property type="evidence" value="ECO:0007669"/>
    <property type="project" value="InterPro"/>
</dbReference>
<reference evidence="3 4" key="1">
    <citation type="submission" date="2017-12" db="EMBL/GenBank/DDBJ databases">
        <title>Phylogenetic diversity of female urinary microbiome.</title>
        <authorList>
            <person name="Thomas-White K."/>
            <person name="Wolfe A.J."/>
        </authorList>
    </citation>
    <scope>NUCLEOTIDE SEQUENCE [LARGE SCALE GENOMIC DNA]</scope>
    <source>
        <strain evidence="3 4">UMB0402</strain>
    </source>
</reference>